<evidence type="ECO:0000256" key="1">
    <source>
        <dbReference type="PROSITE-ProRule" id="PRU00473"/>
    </source>
</evidence>
<reference evidence="5" key="1">
    <citation type="submission" date="2020-09" db="EMBL/GenBank/DDBJ databases">
        <title>Pelobacter alkaliphilus sp. nov., a novel anaerobic arsenate-reducing bacterium from terrestrial mud volcano.</title>
        <authorList>
            <person name="Khomyakova M.A."/>
            <person name="Merkel A.Y."/>
            <person name="Slobodkin A.I."/>
        </authorList>
    </citation>
    <scope>NUCLEOTIDE SEQUENCE</scope>
    <source>
        <strain evidence="5">M08fum</strain>
    </source>
</reference>
<dbReference type="GO" id="GO:0016020">
    <property type="term" value="C:membrane"/>
    <property type="evidence" value="ECO:0007669"/>
    <property type="project" value="UniProtKB-UniRule"/>
</dbReference>
<dbReference type="AlphaFoldDB" id="A0A8J6QQN3"/>
<dbReference type="PANTHER" id="PTHR30329">
    <property type="entry name" value="STATOR ELEMENT OF FLAGELLAR MOTOR COMPLEX"/>
    <property type="match status" value="1"/>
</dbReference>
<dbReference type="RefSeq" id="WP_191156916.1">
    <property type="nucleotide sequence ID" value="NZ_JACWUN010000014.1"/>
</dbReference>
<feature type="chain" id="PRO_5035204941" evidence="3">
    <location>
        <begin position="23"/>
        <end position="293"/>
    </location>
</feature>
<evidence type="ECO:0000313" key="5">
    <source>
        <dbReference type="EMBL" id="MBD1401366.1"/>
    </source>
</evidence>
<dbReference type="CDD" id="cd07185">
    <property type="entry name" value="OmpA_C-like"/>
    <property type="match status" value="1"/>
</dbReference>
<dbReference type="InterPro" id="IPR036737">
    <property type="entry name" value="OmpA-like_sf"/>
</dbReference>
<organism evidence="5 6">
    <name type="scientific">Pelovirga terrestris</name>
    <dbReference type="NCBI Taxonomy" id="2771352"/>
    <lineage>
        <taxon>Bacteria</taxon>
        <taxon>Pseudomonadati</taxon>
        <taxon>Thermodesulfobacteriota</taxon>
        <taxon>Desulfuromonadia</taxon>
        <taxon>Geobacterales</taxon>
        <taxon>Geobacteraceae</taxon>
        <taxon>Pelovirga</taxon>
    </lineage>
</organism>
<feature type="coiled-coil region" evidence="2">
    <location>
        <begin position="46"/>
        <end position="165"/>
    </location>
</feature>
<protein>
    <submittedName>
        <fullName evidence="5">OmpA family protein</fullName>
    </submittedName>
</protein>
<dbReference type="PROSITE" id="PS51123">
    <property type="entry name" value="OMPA_2"/>
    <property type="match status" value="1"/>
</dbReference>
<dbReference type="Gene3D" id="3.30.1330.60">
    <property type="entry name" value="OmpA-like domain"/>
    <property type="match status" value="1"/>
</dbReference>
<keyword evidence="6" id="KW-1185">Reference proteome</keyword>
<dbReference type="SUPFAM" id="SSF103088">
    <property type="entry name" value="OmpA-like"/>
    <property type="match status" value="1"/>
</dbReference>
<evidence type="ECO:0000259" key="4">
    <source>
        <dbReference type="PROSITE" id="PS51123"/>
    </source>
</evidence>
<accession>A0A8J6QQN3</accession>
<evidence type="ECO:0000313" key="6">
    <source>
        <dbReference type="Proteomes" id="UP000632828"/>
    </source>
</evidence>
<proteinExistence type="predicted"/>
<dbReference type="InterPro" id="IPR050330">
    <property type="entry name" value="Bact_OuterMem_StrucFunc"/>
</dbReference>
<keyword evidence="2" id="KW-0175">Coiled coil</keyword>
<comment type="caution">
    <text evidence="5">The sequence shown here is derived from an EMBL/GenBank/DDBJ whole genome shotgun (WGS) entry which is preliminary data.</text>
</comment>
<dbReference type="Proteomes" id="UP000632828">
    <property type="component" value="Unassembled WGS sequence"/>
</dbReference>
<evidence type="ECO:0000256" key="3">
    <source>
        <dbReference type="SAM" id="SignalP"/>
    </source>
</evidence>
<dbReference type="PANTHER" id="PTHR30329:SF21">
    <property type="entry name" value="LIPOPROTEIN YIAD-RELATED"/>
    <property type="match status" value="1"/>
</dbReference>
<dbReference type="EMBL" id="JACWUN010000014">
    <property type="protein sequence ID" value="MBD1401366.1"/>
    <property type="molecule type" value="Genomic_DNA"/>
</dbReference>
<evidence type="ECO:0000256" key="2">
    <source>
        <dbReference type="SAM" id="Coils"/>
    </source>
</evidence>
<gene>
    <name evidence="5" type="ORF">ICT70_11845</name>
</gene>
<keyword evidence="3" id="KW-0732">Signal</keyword>
<dbReference type="InterPro" id="IPR006665">
    <property type="entry name" value="OmpA-like"/>
</dbReference>
<dbReference type="Pfam" id="PF00691">
    <property type="entry name" value="OmpA"/>
    <property type="match status" value="1"/>
</dbReference>
<feature type="signal peptide" evidence="3">
    <location>
        <begin position="1"/>
        <end position="22"/>
    </location>
</feature>
<feature type="domain" description="OmpA-like" evidence="4">
    <location>
        <begin position="163"/>
        <end position="288"/>
    </location>
</feature>
<name>A0A8J6QQN3_9BACT</name>
<dbReference type="PROSITE" id="PS51257">
    <property type="entry name" value="PROKAR_LIPOPROTEIN"/>
    <property type="match status" value="1"/>
</dbReference>
<sequence>MKPYTFLLLASLLLSTVGCVSKNSYQQKVNETELLTADVATLSTTTTELRQEKQILQADLATLNSRLVEVLQENSQLQRELLVATATKERQEGNLSLHQQRIDALQNKNQELQATVEALNIALDKERVAREARLAQIKHTYEELVEALEEEITRGELTISNLEGKLTVNLLNQILFDSGATQLREEGKKVLKNLGDVLHRFPDRALQIAGHTDNVQISSRLAERFPTNWELSTARATSVIHFLQQEADIPGNRLIAAGFSEYQPVADNSTPQGRAQNRRIEILLVPFASELGE</sequence>
<keyword evidence="1" id="KW-0472">Membrane</keyword>